<accession>A0ABV9IG69</accession>
<name>A0ABV9IG69_9DEIO</name>
<dbReference type="EMBL" id="JBHSEI010000015">
    <property type="protein sequence ID" value="MFC4640385.1"/>
    <property type="molecule type" value="Genomic_DNA"/>
</dbReference>
<evidence type="ECO:0000259" key="1">
    <source>
        <dbReference type="PROSITE" id="PS51708"/>
    </source>
</evidence>
<dbReference type="Gene3D" id="1.40.20.10">
    <property type="entry name" value="CHAD domain"/>
    <property type="match status" value="1"/>
</dbReference>
<dbReference type="RefSeq" id="WP_380063359.1">
    <property type="nucleotide sequence ID" value="NZ_JBHSEI010000015.1"/>
</dbReference>
<dbReference type="PANTHER" id="PTHR39339">
    <property type="entry name" value="SLR1444 PROTEIN"/>
    <property type="match status" value="1"/>
</dbReference>
<dbReference type="SMART" id="SM00880">
    <property type="entry name" value="CHAD"/>
    <property type="match status" value="1"/>
</dbReference>
<dbReference type="Proteomes" id="UP001595952">
    <property type="component" value="Unassembled WGS sequence"/>
</dbReference>
<reference evidence="3" key="1">
    <citation type="journal article" date="2019" name="Int. J. Syst. Evol. Microbiol.">
        <title>The Global Catalogue of Microorganisms (GCM) 10K type strain sequencing project: providing services to taxonomists for standard genome sequencing and annotation.</title>
        <authorList>
            <consortium name="The Broad Institute Genomics Platform"/>
            <consortium name="The Broad Institute Genome Sequencing Center for Infectious Disease"/>
            <person name="Wu L."/>
            <person name="Ma J."/>
        </authorList>
    </citation>
    <scope>NUCLEOTIDE SEQUENCE [LARGE SCALE GENOMIC DNA]</scope>
    <source>
        <strain evidence="3">CCUG 55995</strain>
    </source>
</reference>
<comment type="caution">
    <text evidence="2">The sequence shown here is derived from an EMBL/GenBank/DDBJ whole genome shotgun (WGS) entry which is preliminary data.</text>
</comment>
<proteinExistence type="predicted"/>
<sequence length="255" mass="29164">MLAPIQALEAEGMTSFGKTTKTLKKLWPALEEGDVKAVHEARKLTRKAQAQLRIASAPKRTKRAWRDLRRAVAPVRDRDASGQLLVMALKDLNVPQAVVAQFQAEWAEARQRAFAEVELPELPPPVKRPKQWKARVEEALCSDAHELTREASGVFATTTVEPWHEWRKHLKRYRYTTELTGEAPEALIQILEELGRMQDAQVVQELLNKEAWVPQYREALLRREADAQQKAQARVRELWPALRDYFAGQIKHGQG</sequence>
<keyword evidence="3" id="KW-1185">Reference proteome</keyword>
<gene>
    <name evidence="2" type="ORF">ACFO0D_18810</name>
</gene>
<feature type="domain" description="CHAD" evidence="1">
    <location>
        <begin position="1"/>
        <end position="244"/>
    </location>
</feature>
<dbReference type="InterPro" id="IPR038186">
    <property type="entry name" value="CHAD_dom_sf"/>
</dbReference>
<protein>
    <submittedName>
        <fullName evidence="2">CHAD domain-containing protein</fullName>
    </submittedName>
</protein>
<dbReference type="PANTHER" id="PTHR39339:SF1">
    <property type="entry name" value="CHAD DOMAIN-CONTAINING PROTEIN"/>
    <property type="match status" value="1"/>
</dbReference>
<evidence type="ECO:0000313" key="3">
    <source>
        <dbReference type="Proteomes" id="UP001595952"/>
    </source>
</evidence>
<dbReference type="InterPro" id="IPR007899">
    <property type="entry name" value="CHAD_dom"/>
</dbReference>
<dbReference type="Pfam" id="PF05235">
    <property type="entry name" value="CHAD"/>
    <property type="match status" value="1"/>
</dbReference>
<organism evidence="2 3">
    <name type="scientific">Deinococcus hohokamensis</name>
    <dbReference type="NCBI Taxonomy" id="309883"/>
    <lineage>
        <taxon>Bacteria</taxon>
        <taxon>Thermotogati</taxon>
        <taxon>Deinococcota</taxon>
        <taxon>Deinococci</taxon>
        <taxon>Deinococcales</taxon>
        <taxon>Deinococcaceae</taxon>
        <taxon>Deinococcus</taxon>
    </lineage>
</organism>
<dbReference type="PROSITE" id="PS51708">
    <property type="entry name" value="CHAD"/>
    <property type="match status" value="1"/>
</dbReference>
<evidence type="ECO:0000313" key="2">
    <source>
        <dbReference type="EMBL" id="MFC4640385.1"/>
    </source>
</evidence>